<dbReference type="Gene3D" id="3.20.20.20">
    <property type="entry name" value="Dihydropteroate synthase-like"/>
    <property type="match status" value="1"/>
</dbReference>
<feature type="binding site" evidence="21">
    <location>
        <position position="301"/>
    </location>
    <ligand>
        <name>Zn(2+)</name>
        <dbReference type="ChEBI" id="CHEBI:29105"/>
    </ligand>
</feature>
<evidence type="ECO:0000313" key="25">
    <source>
        <dbReference type="Proteomes" id="UP000727962"/>
    </source>
</evidence>
<evidence type="ECO:0000256" key="5">
    <source>
        <dbReference type="ARBA" id="ARBA00010398"/>
    </source>
</evidence>
<evidence type="ECO:0000256" key="7">
    <source>
        <dbReference type="ARBA" id="ARBA00013998"/>
    </source>
</evidence>
<dbReference type="FunFam" id="3.20.20.330:FF:000001">
    <property type="entry name" value="Methionine synthase"/>
    <property type="match status" value="1"/>
</dbReference>
<feature type="domain" description="Hcy-binding" evidence="22">
    <location>
        <begin position="2"/>
        <end position="316"/>
    </location>
</feature>
<dbReference type="InterPro" id="IPR003726">
    <property type="entry name" value="HCY_dom"/>
</dbReference>
<evidence type="ECO:0000256" key="13">
    <source>
        <dbReference type="ARBA" id="ARBA00022723"/>
    </source>
</evidence>
<keyword evidence="17" id="KW-0170">Cobalt</keyword>
<dbReference type="GO" id="GO:0046653">
    <property type="term" value="P:tetrahydrofolate metabolic process"/>
    <property type="evidence" value="ECO:0007669"/>
    <property type="project" value="TreeGrafter"/>
</dbReference>
<evidence type="ECO:0000256" key="20">
    <source>
        <dbReference type="ARBA" id="ARBA00031040"/>
    </source>
</evidence>
<dbReference type="PROSITE" id="PS50970">
    <property type="entry name" value="HCY"/>
    <property type="match status" value="1"/>
</dbReference>
<feature type="binding site" evidence="21">
    <location>
        <position position="302"/>
    </location>
    <ligand>
        <name>Zn(2+)</name>
        <dbReference type="ChEBI" id="CHEBI:29105"/>
    </ligand>
</feature>
<comment type="similarity">
    <text evidence="5">Belongs to the vitamin-B12 dependent methionine synthase family.</text>
</comment>
<evidence type="ECO:0000256" key="9">
    <source>
        <dbReference type="ARBA" id="ARBA00022605"/>
    </source>
</evidence>
<dbReference type="GO" id="GO:0046872">
    <property type="term" value="F:metal ion binding"/>
    <property type="evidence" value="ECO:0007669"/>
    <property type="project" value="UniProtKB-KW"/>
</dbReference>
<evidence type="ECO:0000256" key="12">
    <source>
        <dbReference type="ARBA" id="ARBA00022691"/>
    </source>
</evidence>
<feature type="domain" description="Pterin-binding" evidence="23">
    <location>
        <begin position="370"/>
        <end position="629"/>
    </location>
</feature>
<evidence type="ECO:0000256" key="3">
    <source>
        <dbReference type="ARBA" id="ARBA00001956"/>
    </source>
</evidence>
<organism evidence="24 25">
    <name type="scientific">Fimbriimonas ginsengisoli</name>
    <dbReference type="NCBI Taxonomy" id="1005039"/>
    <lineage>
        <taxon>Bacteria</taxon>
        <taxon>Bacillati</taxon>
        <taxon>Armatimonadota</taxon>
        <taxon>Fimbriimonadia</taxon>
        <taxon>Fimbriimonadales</taxon>
        <taxon>Fimbriimonadaceae</taxon>
        <taxon>Fimbriimonas</taxon>
    </lineage>
</organism>
<proteinExistence type="inferred from homology"/>
<evidence type="ECO:0000256" key="16">
    <source>
        <dbReference type="ARBA" id="ARBA00023167"/>
    </source>
</evidence>
<keyword evidence="15 21" id="KW-0862">Zinc</keyword>
<evidence type="ECO:0000256" key="2">
    <source>
        <dbReference type="ARBA" id="ARBA00001947"/>
    </source>
</evidence>
<evidence type="ECO:0000259" key="23">
    <source>
        <dbReference type="PROSITE" id="PS50972"/>
    </source>
</evidence>
<keyword evidence="9" id="KW-0028">Amino-acid biosynthesis</keyword>
<comment type="caution">
    <text evidence="24">The sequence shown here is derived from an EMBL/GenBank/DDBJ whole genome shotgun (WGS) entry which is preliminary data.</text>
</comment>
<dbReference type="InterPro" id="IPR036589">
    <property type="entry name" value="HCY_dom_sf"/>
</dbReference>
<gene>
    <name evidence="24" type="ORF">HYR64_10570</name>
</gene>
<dbReference type="Pfam" id="PF02574">
    <property type="entry name" value="S-methyl_trans"/>
    <property type="match status" value="1"/>
</dbReference>
<accession>A0A931LXC6</accession>
<name>A0A931LXC6_FIMGI</name>
<evidence type="ECO:0000256" key="8">
    <source>
        <dbReference type="ARBA" id="ARBA00022603"/>
    </source>
</evidence>
<dbReference type="GO" id="GO:0005829">
    <property type="term" value="C:cytosol"/>
    <property type="evidence" value="ECO:0007669"/>
    <property type="project" value="TreeGrafter"/>
</dbReference>
<dbReference type="SUPFAM" id="SSF82282">
    <property type="entry name" value="Homocysteine S-methyltransferase"/>
    <property type="match status" value="1"/>
</dbReference>
<evidence type="ECO:0000256" key="11">
    <source>
        <dbReference type="ARBA" id="ARBA00022679"/>
    </source>
</evidence>
<dbReference type="AlphaFoldDB" id="A0A931LXC6"/>
<dbReference type="EMBL" id="JACOSL010000064">
    <property type="protein sequence ID" value="MBI1757536.1"/>
    <property type="molecule type" value="Genomic_DNA"/>
</dbReference>
<evidence type="ECO:0000256" key="18">
    <source>
        <dbReference type="ARBA" id="ARBA00025552"/>
    </source>
</evidence>
<evidence type="ECO:0000256" key="1">
    <source>
        <dbReference type="ARBA" id="ARBA00001700"/>
    </source>
</evidence>
<keyword evidence="14" id="KW-0677">Repeat</keyword>
<dbReference type="PANTHER" id="PTHR45833:SF1">
    <property type="entry name" value="METHIONINE SYNTHASE"/>
    <property type="match status" value="1"/>
</dbReference>
<protein>
    <recommendedName>
        <fullName evidence="7">Methionine synthase</fullName>
        <ecNumber evidence="6">2.1.1.13</ecNumber>
    </recommendedName>
    <alternativeName>
        <fullName evidence="20">5-methyltetrahydrofolate--homocysteine methyltransferase</fullName>
    </alternativeName>
    <alternativeName>
        <fullName evidence="19">Methionine synthase, vitamin-B12 dependent</fullName>
    </alternativeName>
</protein>
<dbReference type="GO" id="GO:0050667">
    <property type="term" value="P:homocysteine metabolic process"/>
    <property type="evidence" value="ECO:0007669"/>
    <property type="project" value="TreeGrafter"/>
</dbReference>
<evidence type="ECO:0000256" key="10">
    <source>
        <dbReference type="ARBA" id="ARBA00022628"/>
    </source>
</evidence>
<reference evidence="24" key="1">
    <citation type="submission" date="2020-07" db="EMBL/GenBank/DDBJ databases">
        <title>Huge and variable diversity of episymbiotic CPR bacteria and DPANN archaea in groundwater ecosystems.</title>
        <authorList>
            <person name="He C.Y."/>
            <person name="Keren R."/>
            <person name="Whittaker M."/>
            <person name="Farag I.F."/>
            <person name="Doudna J."/>
            <person name="Cate J.H.D."/>
            <person name="Banfield J.F."/>
        </authorList>
    </citation>
    <scope>NUCLEOTIDE SEQUENCE</scope>
    <source>
        <strain evidence="24">NC_groundwater_17_Pr7_B-0.1um_64_12</strain>
    </source>
</reference>
<keyword evidence="10" id="KW-0846">Cobalamin</keyword>
<comment type="cofactor">
    <cofactor evidence="3">
        <name>methylcob(III)alamin</name>
        <dbReference type="ChEBI" id="CHEBI:28115"/>
    </cofactor>
</comment>
<comment type="cofactor">
    <cofactor evidence="2 21">
        <name>Zn(2+)</name>
        <dbReference type="ChEBI" id="CHEBI:29105"/>
    </cofactor>
</comment>
<evidence type="ECO:0000256" key="19">
    <source>
        <dbReference type="ARBA" id="ARBA00030582"/>
    </source>
</evidence>
<dbReference type="GO" id="GO:0031419">
    <property type="term" value="F:cobalamin binding"/>
    <property type="evidence" value="ECO:0007669"/>
    <property type="project" value="UniProtKB-KW"/>
</dbReference>
<dbReference type="Gene3D" id="3.20.20.330">
    <property type="entry name" value="Homocysteine-binding-like domain"/>
    <property type="match status" value="1"/>
</dbReference>
<dbReference type="GO" id="GO:0008705">
    <property type="term" value="F:methionine synthase activity"/>
    <property type="evidence" value="ECO:0007669"/>
    <property type="project" value="UniProtKB-EC"/>
</dbReference>
<feature type="binding site" evidence="21">
    <location>
        <position position="235"/>
    </location>
    <ligand>
        <name>Zn(2+)</name>
        <dbReference type="ChEBI" id="CHEBI:29105"/>
    </ligand>
</feature>
<dbReference type="Pfam" id="PF00809">
    <property type="entry name" value="Pterin_bind"/>
    <property type="match status" value="1"/>
</dbReference>
<dbReference type="EC" id="2.1.1.13" evidence="6"/>
<dbReference type="InterPro" id="IPR050554">
    <property type="entry name" value="Met_Synthase/Corrinoid"/>
</dbReference>
<keyword evidence="16" id="KW-0486">Methionine biosynthesis</keyword>
<keyword evidence="8 21" id="KW-0489">Methyltransferase</keyword>
<dbReference type="GO" id="GO:0032259">
    <property type="term" value="P:methylation"/>
    <property type="evidence" value="ECO:0007669"/>
    <property type="project" value="UniProtKB-KW"/>
</dbReference>
<dbReference type="SUPFAM" id="SSF51717">
    <property type="entry name" value="Dihydropteroate synthetase-like"/>
    <property type="match status" value="1"/>
</dbReference>
<evidence type="ECO:0000256" key="15">
    <source>
        <dbReference type="ARBA" id="ARBA00022833"/>
    </source>
</evidence>
<sequence>MESALLDALAQRVLVYDGAMGTQIQAAGLGEPDFGLPEALLNGSTISLDGCNEALNLSRPEVIEAIHRRYLDAGADLIETNTFGCTSIVLAEYGIEHLVREIAAAAGQIARRAADAVSTPARPRFVVGAIGPGTKLVSLGQTTWQELEGTYCDGFIGLLEAGVDALLIETIQDLLMAKATIVGAKRAMEETGIRRPLFVQVTMEQTGTMLLGTELGAALNMIEAFPEVTAFGINCATGPAEMGSYVQFLSHNSTRPISVLPNAGLPVMENGKALYKLTPDELAGHHERFVTEYGVAMVGGCCGTTPDHIRAVADTVGGRPHTASAHWLSVRHLFSGFDFSLETNEQAAALKLVGCSSLYGFQPYKQDASFLIVGEKTNANGSRAFRDLLAQEDWEGLTELARELEGEGSHVLDVCTAYVGRNEERDMRILLASLNRQVNVPIMIDSTEANVIEASLQTLAGKPIVNSINFEDGGARTERVLALCQKYGAAIVALTIDEDGMAKTAERKLAVADRLLAATRAHGLADHDVFIDCLTFTLGSGDEEFRQAGIETIEAIRLLRAKDPAVNTILGVSNISFGLKPAARQVLNSAFLHACLDAGLTSAIVHFSKILPDTRIEPDIYQIASDLINDRRRYATA</sequence>
<dbReference type="InterPro" id="IPR011005">
    <property type="entry name" value="Dihydropteroate_synth-like_sf"/>
</dbReference>
<keyword evidence="12" id="KW-0949">S-adenosyl-L-methionine</keyword>
<evidence type="ECO:0000256" key="4">
    <source>
        <dbReference type="ARBA" id="ARBA00005178"/>
    </source>
</evidence>
<dbReference type="PROSITE" id="PS50972">
    <property type="entry name" value="PTERIN_BINDING"/>
    <property type="match status" value="1"/>
</dbReference>
<dbReference type="InterPro" id="IPR000489">
    <property type="entry name" value="Pterin-binding_dom"/>
</dbReference>
<evidence type="ECO:0000313" key="24">
    <source>
        <dbReference type="EMBL" id="MBI1757536.1"/>
    </source>
</evidence>
<evidence type="ECO:0000256" key="14">
    <source>
        <dbReference type="ARBA" id="ARBA00022737"/>
    </source>
</evidence>
<dbReference type="FunFam" id="3.20.20.20:FF:000007">
    <property type="entry name" value="Methionine synthase"/>
    <property type="match status" value="1"/>
</dbReference>
<dbReference type="PANTHER" id="PTHR45833">
    <property type="entry name" value="METHIONINE SYNTHASE"/>
    <property type="match status" value="1"/>
</dbReference>
<evidence type="ECO:0000256" key="21">
    <source>
        <dbReference type="PROSITE-ProRule" id="PRU00333"/>
    </source>
</evidence>
<keyword evidence="13 21" id="KW-0479">Metal-binding</keyword>
<dbReference type="Proteomes" id="UP000727962">
    <property type="component" value="Unassembled WGS sequence"/>
</dbReference>
<comment type="catalytic activity">
    <reaction evidence="1">
        <text>(6S)-5-methyl-5,6,7,8-tetrahydrofolate + L-homocysteine = (6S)-5,6,7,8-tetrahydrofolate + L-methionine</text>
        <dbReference type="Rhea" id="RHEA:11172"/>
        <dbReference type="ChEBI" id="CHEBI:18608"/>
        <dbReference type="ChEBI" id="CHEBI:57453"/>
        <dbReference type="ChEBI" id="CHEBI:57844"/>
        <dbReference type="ChEBI" id="CHEBI:58199"/>
        <dbReference type="EC" id="2.1.1.13"/>
    </reaction>
</comment>
<keyword evidence="11 21" id="KW-0808">Transferase</keyword>
<comment type="function">
    <text evidence="18">Catalyzes the transfer of a methyl group from methyl-cobalamin to homocysteine, yielding enzyme-bound cob(I)alamin and methionine. Subsequently, remethylates the cofactor using methyltetrahydrofolate.</text>
</comment>
<evidence type="ECO:0000259" key="22">
    <source>
        <dbReference type="PROSITE" id="PS50970"/>
    </source>
</evidence>
<evidence type="ECO:0000256" key="6">
    <source>
        <dbReference type="ARBA" id="ARBA00012032"/>
    </source>
</evidence>
<evidence type="ECO:0000256" key="17">
    <source>
        <dbReference type="ARBA" id="ARBA00023285"/>
    </source>
</evidence>
<comment type="pathway">
    <text evidence="4">Amino-acid biosynthesis; L-methionine biosynthesis via de novo pathway; L-methionine from L-homocysteine (MetH route): step 1/1.</text>
</comment>